<feature type="transmembrane region" description="Helical" evidence="1">
    <location>
        <begin position="87"/>
        <end position="106"/>
    </location>
</feature>
<protein>
    <submittedName>
        <fullName evidence="2">Dimethyl sulfoxide reductase</fullName>
    </submittedName>
</protein>
<evidence type="ECO:0000313" key="3">
    <source>
        <dbReference type="Proteomes" id="UP001058124"/>
    </source>
</evidence>
<dbReference type="Proteomes" id="UP001058124">
    <property type="component" value="Unassembled WGS sequence"/>
</dbReference>
<dbReference type="RefSeq" id="WP_027272831.1">
    <property type="nucleotide sequence ID" value="NZ_BRLH01000001.1"/>
</dbReference>
<keyword evidence="1" id="KW-0472">Membrane</keyword>
<feature type="transmembrane region" description="Helical" evidence="1">
    <location>
        <begin position="183"/>
        <end position="201"/>
    </location>
</feature>
<feature type="transmembrane region" description="Helical" evidence="1">
    <location>
        <begin position="44"/>
        <end position="67"/>
    </location>
</feature>
<reference evidence="2" key="1">
    <citation type="submission" date="2022-06" db="EMBL/GenBank/DDBJ databases">
        <title>Draft genome sequences of Leminorella grimontii str. JCM5902.</title>
        <authorList>
            <person name="Wakabayashi Y."/>
            <person name="Kojima K."/>
        </authorList>
    </citation>
    <scope>NUCLEOTIDE SEQUENCE</scope>
    <source>
        <strain evidence="2">JCM 5902</strain>
    </source>
</reference>
<dbReference type="GO" id="GO:0005886">
    <property type="term" value="C:plasma membrane"/>
    <property type="evidence" value="ECO:0007669"/>
    <property type="project" value="TreeGrafter"/>
</dbReference>
<feature type="transmembrane region" description="Helical" evidence="1">
    <location>
        <begin position="221"/>
        <end position="241"/>
    </location>
</feature>
<evidence type="ECO:0000256" key="1">
    <source>
        <dbReference type="SAM" id="Phobius"/>
    </source>
</evidence>
<name>A0AAV5MWN0_9GAMM</name>
<keyword evidence="1" id="KW-1133">Transmembrane helix</keyword>
<dbReference type="GO" id="GO:0019645">
    <property type="term" value="P:anaerobic electron transport chain"/>
    <property type="evidence" value="ECO:0007669"/>
    <property type="project" value="InterPro"/>
</dbReference>
<dbReference type="InterPro" id="IPR007059">
    <property type="entry name" value="DmsC"/>
</dbReference>
<feature type="transmembrane region" description="Helical" evidence="1">
    <location>
        <begin position="113"/>
        <end position="132"/>
    </location>
</feature>
<accession>A0AAV5MWN0</accession>
<keyword evidence="3" id="KW-1185">Reference proteome</keyword>
<dbReference type="PANTHER" id="PTHR38095">
    <property type="entry name" value="ANAEROBIC DIMETHYL SULFOXIDE REDUCTASE CHAIN YNFH"/>
    <property type="match status" value="1"/>
</dbReference>
<feature type="transmembrane region" description="Helical" evidence="1">
    <location>
        <begin position="253"/>
        <end position="272"/>
    </location>
</feature>
<proteinExistence type="predicted"/>
<dbReference type="GO" id="GO:0009390">
    <property type="term" value="C:dimethyl sulfoxide reductase complex"/>
    <property type="evidence" value="ECO:0007669"/>
    <property type="project" value="TreeGrafter"/>
</dbReference>
<dbReference type="PANTHER" id="PTHR38095:SF3">
    <property type="entry name" value="ANAEROBIC DIMETHYL SULFOXIDE REDUCTASE, SUBUNIT C"/>
    <property type="match status" value="1"/>
</dbReference>
<dbReference type="AlphaFoldDB" id="A0AAV5MWN0"/>
<gene>
    <name evidence="2" type="primary">ynfH</name>
    <name evidence="2" type="ORF">SOASR030_03580</name>
</gene>
<feature type="transmembrane region" description="Helical" evidence="1">
    <location>
        <begin position="152"/>
        <end position="171"/>
    </location>
</feature>
<organism evidence="2 3">
    <name type="scientific">Leminorella grimontii</name>
    <dbReference type="NCBI Taxonomy" id="82981"/>
    <lineage>
        <taxon>Bacteria</taxon>
        <taxon>Pseudomonadati</taxon>
        <taxon>Pseudomonadota</taxon>
        <taxon>Gammaproteobacteria</taxon>
        <taxon>Enterobacterales</taxon>
        <taxon>Budviciaceae</taxon>
        <taxon>Leminorella</taxon>
    </lineage>
</organism>
<evidence type="ECO:0000313" key="2">
    <source>
        <dbReference type="EMBL" id="GKX54246.1"/>
    </source>
</evidence>
<dbReference type="GO" id="GO:0009389">
    <property type="term" value="F:dimethyl sulfoxide reductase activity"/>
    <property type="evidence" value="ECO:0007669"/>
    <property type="project" value="TreeGrafter"/>
</dbReference>
<dbReference type="Pfam" id="PF04976">
    <property type="entry name" value="DmsC"/>
    <property type="match status" value="1"/>
</dbReference>
<feature type="transmembrane region" description="Helical" evidence="1">
    <location>
        <begin position="12"/>
        <end position="32"/>
    </location>
</feature>
<sequence>MSNGWHELPLVFFTVLSQCVVGAFIILVYGWFSTNDNQVRKTVISRMFFLWVMMSIAFAASTFHLGSPLRALNSLNRIGHSALSNEIAAGSVFFGIAGLWWITSWLNILPVKIAKVFALVAVISGLLFLYLITKVYSSVPTIPAWNNVFTPLSFYMTTLIVSPVLGVALLFSSGIELKKNVLHSFMVLVVFLSLMITILQWNDLSLISTSLHRGNEILPEFPWLVTLKYFLITTGLFIFFFMTSRRVFSNFGWLFLSFIMVFSGEIIGRFIFYSLHFTVGLV</sequence>
<dbReference type="EMBL" id="BRLH01000001">
    <property type="protein sequence ID" value="GKX54246.1"/>
    <property type="molecule type" value="Genomic_DNA"/>
</dbReference>
<keyword evidence="1" id="KW-0812">Transmembrane</keyword>
<comment type="caution">
    <text evidence="2">The sequence shown here is derived from an EMBL/GenBank/DDBJ whole genome shotgun (WGS) entry which is preliminary data.</text>
</comment>